<feature type="region of interest" description="Disordered" evidence="6">
    <location>
        <begin position="54"/>
        <end position="114"/>
    </location>
</feature>
<accession>A0A7R9KNA7</accession>
<dbReference type="GO" id="GO:0004722">
    <property type="term" value="F:protein serine/threonine phosphatase activity"/>
    <property type="evidence" value="ECO:0007669"/>
    <property type="project" value="UniProtKB-EC"/>
</dbReference>
<dbReference type="PANTHER" id="PTHR45948:SF2">
    <property type="entry name" value="DUAL SPECIFICITY PROTEIN PHOSPHATASE"/>
    <property type="match status" value="1"/>
</dbReference>
<dbReference type="OrthoDB" id="9979246at2759"/>
<evidence type="ECO:0000256" key="4">
    <source>
        <dbReference type="ARBA" id="ARBA00047761"/>
    </source>
</evidence>
<keyword evidence="2" id="KW-0378">Hydrolase</keyword>
<dbReference type="Proteomes" id="UP000759131">
    <property type="component" value="Unassembled WGS sequence"/>
</dbReference>
<name>A0A7R9KNA7_9ACAR</name>
<protein>
    <submittedName>
        <fullName evidence="7">Uncharacterized protein</fullName>
    </submittedName>
</protein>
<dbReference type="AlphaFoldDB" id="A0A7R9KNA7"/>
<keyword evidence="8" id="KW-1185">Reference proteome</keyword>
<dbReference type="InterPro" id="IPR029021">
    <property type="entry name" value="Prot-tyrosine_phosphatase-like"/>
</dbReference>
<dbReference type="GO" id="GO:0007165">
    <property type="term" value="P:signal transduction"/>
    <property type="evidence" value="ECO:0007669"/>
    <property type="project" value="TreeGrafter"/>
</dbReference>
<dbReference type="GO" id="GO:0004725">
    <property type="term" value="F:protein tyrosine phosphatase activity"/>
    <property type="evidence" value="ECO:0007669"/>
    <property type="project" value="TreeGrafter"/>
</dbReference>
<comment type="catalytic activity">
    <reaction evidence="5">
        <text>O-phospho-L-threonyl-[protein] + H2O = L-threonyl-[protein] + phosphate</text>
        <dbReference type="Rhea" id="RHEA:47004"/>
        <dbReference type="Rhea" id="RHEA-COMP:11060"/>
        <dbReference type="Rhea" id="RHEA-COMP:11605"/>
        <dbReference type="ChEBI" id="CHEBI:15377"/>
        <dbReference type="ChEBI" id="CHEBI:30013"/>
        <dbReference type="ChEBI" id="CHEBI:43474"/>
        <dbReference type="ChEBI" id="CHEBI:61977"/>
        <dbReference type="EC" id="3.1.3.16"/>
    </reaction>
</comment>
<evidence type="ECO:0000256" key="6">
    <source>
        <dbReference type="SAM" id="MobiDB-lite"/>
    </source>
</evidence>
<comment type="similarity">
    <text evidence="1">Belongs to the protein-tyrosine phosphatase family. Non-receptor class dual specificity subfamily.</text>
</comment>
<keyword evidence="3" id="KW-0904">Protein phosphatase</keyword>
<dbReference type="GO" id="GO:0005829">
    <property type="term" value="C:cytosol"/>
    <property type="evidence" value="ECO:0007669"/>
    <property type="project" value="TreeGrafter"/>
</dbReference>
<dbReference type="Gene3D" id="3.90.190.10">
    <property type="entry name" value="Protein tyrosine phosphatase superfamily"/>
    <property type="match status" value="1"/>
</dbReference>
<evidence type="ECO:0000256" key="1">
    <source>
        <dbReference type="ARBA" id="ARBA00008601"/>
    </source>
</evidence>
<gene>
    <name evidence="7" type="ORF">OSB1V03_LOCUS6724</name>
</gene>
<evidence type="ECO:0000313" key="7">
    <source>
        <dbReference type="EMBL" id="CAD7626291.1"/>
    </source>
</evidence>
<proteinExistence type="inferred from homology"/>
<evidence type="ECO:0000313" key="8">
    <source>
        <dbReference type="Proteomes" id="UP000759131"/>
    </source>
</evidence>
<evidence type="ECO:0000256" key="2">
    <source>
        <dbReference type="ARBA" id="ARBA00022801"/>
    </source>
</evidence>
<dbReference type="EMBL" id="CAJPIZ010003726">
    <property type="protein sequence ID" value="CAG2106721.1"/>
    <property type="molecule type" value="Genomic_DNA"/>
</dbReference>
<evidence type="ECO:0000256" key="5">
    <source>
        <dbReference type="ARBA" id="ARBA00048336"/>
    </source>
</evidence>
<organism evidence="7">
    <name type="scientific">Medioppia subpectinata</name>
    <dbReference type="NCBI Taxonomy" id="1979941"/>
    <lineage>
        <taxon>Eukaryota</taxon>
        <taxon>Metazoa</taxon>
        <taxon>Ecdysozoa</taxon>
        <taxon>Arthropoda</taxon>
        <taxon>Chelicerata</taxon>
        <taxon>Arachnida</taxon>
        <taxon>Acari</taxon>
        <taxon>Acariformes</taxon>
        <taxon>Sarcoptiformes</taxon>
        <taxon>Oribatida</taxon>
        <taxon>Brachypylina</taxon>
        <taxon>Oppioidea</taxon>
        <taxon>Oppiidae</taxon>
        <taxon>Medioppia</taxon>
    </lineage>
</organism>
<sequence>MSVTSLNCKEALEAIRGARSISSPNYGFQRQLEEFELRKLKTVRRLIRSHHNVLNSPEMCDNSLTASARSGTSTPVGPSRGSPAGSPQLGTSYRRSPHVPRKLTTTLLRENKTL</sequence>
<dbReference type="EMBL" id="OC858301">
    <property type="protein sequence ID" value="CAD7626291.1"/>
    <property type="molecule type" value="Genomic_DNA"/>
</dbReference>
<comment type="catalytic activity">
    <reaction evidence="4">
        <text>O-phospho-L-seryl-[protein] + H2O = L-seryl-[protein] + phosphate</text>
        <dbReference type="Rhea" id="RHEA:20629"/>
        <dbReference type="Rhea" id="RHEA-COMP:9863"/>
        <dbReference type="Rhea" id="RHEA-COMP:11604"/>
        <dbReference type="ChEBI" id="CHEBI:15377"/>
        <dbReference type="ChEBI" id="CHEBI:29999"/>
        <dbReference type="ChEBI" id="CHEBI:43474"/>
        <dbReference type="ChEBI" id="CHEBI:83421"/>
        <dbReference type="EC" id="3.1.3.16"/>
    </reaction>
</comment>
<dbReference type="PANTHER" id="PTHR45948">
    <property type="entry name" value="DUAL SPECIFICITY PROTEIN PHOSPHATASE DDB_G0269404-RELATED"/>
    <property type="match status" value="1"/>
</dbReference>
<feature type="compositionally biased region" description="Polar residues" evidence="6">
    <location>
        <begin position="62"/>
        <end position="76"/>
    </location>
</feature>
<evidence type="ECO:0000256" key="3">
    <source>
        <dbReference type="ARBA" id="ARBA00022912"/>
    </source>
</evidence>
<reference evidence="7" key="1">
    <citation type="submission" date="2020-11" db="EMBL/GenBank/DDBJ databases">
        <authorList>
            <person name="Tran Van P."/>
        </authorList>
    </citation>
    <scope>NUCLEOTIDE SEQUENCE</scope>
</reference>